<feature type="compositionally biased region" description="Basic residues" evidence="2">
    <location>
        <begin position="115"/>
        <end position="128"/>
    </location>
</feature>
<sequence length="443" mass="47245">MYITCGRRGEDYLKELHRYDPDANCWEALADGPVRRAWHGMATLLGKLYVIGGSNNDSGYRRDVHQVVYYSPSTRQWTAVCPLPAGHGAPGARSPPTLARRSPGPRGCPPGCPPRRPRCWPRSSRKRLGASAGGRRAPSRTAWGPPSPTGRSLPRPRRPSGPACLARARPEPPALRPITGPRWAAWRPPLPPGTPSGLGLGSWTLAGRGARSRLAWPRCPGKRPPSRNHPGKRAGRLAAGSRAKRSPPRPRHRGGRGREAGVLPAPFHPSLPALRPRFGPLGPASPSLLWKFASYSHVVCNLYLGLGPACSRAIPDQSGFPLAKAKSPGQPGFSLAKARRAPGAEPLFRLEVSAPVSLADHPQGRRAGSPSSRKRFLASACPGPGRPFPLCRESRVPCSMPLPLLSAPCSVPALPSSAVKLVLTAPCGRGRSACAPSRGEVYL</sequence>
<dbReference type="SUPFAM" id="SSF117281">
    <property type="entry name" value="Kelch motif"/>
    <property type="match status" value="1"/>
</dbReference>
<dbReference type="GO" id="GO:1904263">
    <property type="term" value="P:positive regulation of TORC1 signaling"/>
    <property type="evidence" value="ECO:0007669"/>
    <property type="project" value="TreeGrafter"/>
</dbReference>
<proteinExistence type="predicted"/>
<dbReference type="Ensembl" id="ENSSHAT00000029591.1">
    <property type="protein sequence ID" value="ENSSHAP00000023475.1"/>
    <property type="gene ID" value="ENSSHAG00000030445.1"/>
</dbReference>
<evidence type="ECO:0000313" key="4">
    <source>
        <dbReference type="Proteomes" id="UP000007648"/>
    </source>
</evidence>
<keyword evidence="1" id="KW-0880">Kelch repeat</keyword>
<dbReference type="GO" id="GO:0005827">
    <property type="term" value="C:polar microtubule"/>
    <property type="evidence" value="ECO:0007669"/>
    <property type="project" value="TreeGrafter"/>
</dbReference>
<dbReference type="GO" id="GO:0005829">
    <property type="term" value="C:cytosol"/>
    <property type="evidence" value="ECO:0007669"/>
    <property type="project" value="TreeGrafter"/>
</dbReference>
<dbReference type="InterPro" id="IPR015915">
    <property type="entry name" value="Kelch-typ_b-propeller"/>
</dbReference>
<dbReference type="PANTHER" id="PTHR45632">
    <property type="entry name" value="LD33804P"/>
    <property type="match status" value="1"/>
</dbReference>
<feature type="compositionally biased region" description="Low complexity" evidence="2">
    <location>
        <begin position="176"/>
        <end position="187"/>
    </location>
</feature>
<dbReference type="UniPathway" id="UPA00143"/>
<reference evidence="3" key="2">
    <citation type="submission" date="2025-08" db="UniProtKB">
        <authorList>
            <consortium name="Ensembl"/>
        </authorList>
    </citation>
    <scope>IDENTIFICATION</scope>
</reference>
<dbReference type="Pfam" id="PF01344">
    <property type="entry name" value="Kelch_1"/>
    <property type="match status" value="1"/>
</dbReference>
<name>A0A7N4NI03_SARHA</name>
<dbReference type="GO" id="GO:0005634">
    <property type="term" value="C:nucleus"/>
    <property type="evidence" value="ECO:0007669"/>
    <property type="project" value="TreeGrafter"/>
</dbReference>
<reference evidence="3" key="3">
    <citation type="submission" date="2025-09" db="UniProtKB">
        <authorList>
            <consortium name="Ensembl"/>
        </authorList>
    </citation>
    <scope>IDENTIFICATION</scope>
</reference>
<feature type="compositionally biased region" description="Basic residues" evidence="2">
    <location>
        <begin position="242"/>
        <end position="255"/>
    </location>
</feature>
<dbReference type="GO" id="GO:0043161">
    <property type="term" value="P:proteasome-mediated ubiquitin-dependent protein catabolic process"/>
    <property type="evidence" value="ECO:0007669"/>
    <property type="project" value="TreeGrafter"/>
</dbReference>
<organism evidence="3 4">
    <name type="scientific">Sarcophilus harrisii</name>
    <name type="common">Tasmanian devil</name>
    <name type="synonym">Sarcophilus laniarius</name>
    <dbReference type="NCBI Taxonomy" id="9305"/>
    <lineage>
        <taxon>Eukaryota</taxon>
        <taxon>Metazoa</taxon>
        <taxon>Chordata</taxon>
        <taxon>Craniata</taxon>
        <taxon>Vertebrata</taxon>
        <taxon>Euteleostomi</taxon>
        <taxon>Mammalia</taxon>
        <taxon>Metatheria</taxon>
        <taxon>Dasyuromorphia</taxon>
        <taxon>Dasyuridae</taxon>
        <taxon>Sarcophilus</taxon>
    </lineage>
</organism>
<dbReference type="InParanoid" id="A0A7N4NI03"/>
<keyword evidence="4" id="KW-1185">Reference proteome</keyword>
<evidence type="ECO:0000256" key="1">
    <source>
        <dbReference type="ARBA" id="ARBA00022441"/>
    </source>
</evidence>
<feature type="compositionally biased region" description="Low complexity" evidence="2">
    <location>
        <begin position="195"/>
        <end position="205"/>
    </location>
</feature>
<dbReference type="InterPro" id="IPR006652">
    <property type="entry name" value="Kelch_1"/>
</dbReference>
<dbReference type="GO" id="GO:0072686">
    <property type="term" value="C:mitotic spindle"/>
    <property type="evidence" value="ECO:0007669"/>
    <property type="project" value="TreeGrafter"/>
</dbReference>
<reference evidence="3 4" key="1">
    <citation type="journal article" date="2011" name="Proc. Natl. Acad. Sci. U.S.A.">
        <title>Genetic diversity and population structure of the endangered marsupial Sarcophilus harrisii (Tasmanian devil).</title>
        <authorList>
            <person name="Miller W."/>
            <person name="Hayes V.M."/>
            <person name="Ratan A."/>
            <person name="Petersen D.C."/>
            <person name="Wittekindt N.E."/>
            <person name="Miller J."/>
            <person name="Walenz B."/>
            <person name="Knight J."/>
            <person name="Qi J."/>
            <person name="Zhao F."/>
            <person name="Wang Q."/>
            <person name="Bedoya-Reina O.C."/>
            <person name="Katiyar N."/>
            <person name="Tomsho L.P."/>
            <person name="Kasson L.M."/>
            <person name="Hardie R.A."/>
            <person name="Woodbridge P."/>
            <person name="Tindall E.A."/>
            <person name="Bertelsen M.F."/>
            <person name="Dixon D."/>
            <person name="Pyecroft S."/>
            <person name="Helgen K.M."/>
            <person name="Lesk A.M."/>
            <person name="Pringle T.H."/>
            <person name="Patterson N."/>
            <person name="Zhang Y."/>
            <person name="Kreiss A."/>
            <person name="Woods G.M."/>
            <person name="Jones M.E."/>
            <person name="Schuster S.C."/>
        </authorList>
    </citation>
    <scope>NUCLEOTIDE SEQUENCE [LARGE SCALE GENOMIC DNA]</scope>
</reference>
<dbReference type="Gene3D" id="2.120.10.80">
    <property type="entry name" value="Kelch-type beta propeller"/>
    <property type="match status" value="1"/>
</dbReference>
<dbReference type="Proteomes" id="UP000007648">
    <property type="component" value="Unassembled WGS sequence"/>
</dbReference>
<evidence type="ECO:0000313" key="3">
    <source>
        <dbReference type="Ensembl" id="ENSSHAP00000023475.1"/>
    </source>
</evidence>
<dbReference type="SMART" id="SM00612">
    <property type="entry name" value="Kelch"/>
    <property type="match status" value="2"/>
</dbReference>
<evidence type="ECO:0000256" key="2">
    <source>
        <dbReference type="SAM" id="MobiDB-lite"/>
    </source>
</evidence>
<dbReference type="GO" id="GO:0031463">
    <property type="term" value="C:Cul3-RING ubiquitin ligase complex"/>
    <property type="evidence" value="ECO:0007669"/>
    <property type="project" value="TreeGrafter"/>
</dbReference>
<dbReference type="GO" id="GO:0006513">
    <property type="term" value="P:protein monoubiquitination"/>
    <property type="evidence" value="ECO:0007669"/>
    <property type="project" value="TreeGrafter"/>
</dbReference>
<feature type="compositionally biased region" description="Basic residues" evidence="2">
    <location>
        <begin position="220"/>
        <end position="235"/>
    </location>
</feature>
<dbReference type="PANTHER" id="PTHR45632:SF5">
    <property type="entry name" value="KELCH-LIKE PROTEIN 22"/>
    <property type="match status" value="1"/>
</dbReference>
<feature type="region of interest" description="Disordered" evidence="2">
    <location>
        <begin position="87"/>
        <end position="266"/>
    </location>
</feature>
<dbReference type="AlphaFoldDB" id="A0A7N4NI03"/>
<accession>A0A7N4NI03</accession>
<dbReference type="GeneTree" id="ENSGT00940000159598"/>
<protein>
    <submittedName>
        <fullName evidence="3">Uncharacterized protein</fullName>
    </submittedName>
</protein>